<evidence type="ECO:0000256" key="5">
    <source>
        <dbReference type="ARBA" id="ARBA00022670"/>
    </source>
</evidence>
<name>A0A1F5NCU2_9BACT</name>
<comment type="catalytic activity">
    <reaction evidence="1 7">
        <text>Release of an N-terminal amino acid, Xaa-|-Yaa-, in which Xaa is preferably Leu, but may be other amino acids including Pro although not Arg or Lys, and Yaa may be Pro. Amino acid amides and methyl esters are also readily hydrolyzed, but rates on arylamides are exceedingly low.</text>
        <dbReference type="EC" id="3.4.11.1"/>
    </reaction>
</comment>
<feature type="binding site" evidence="7">
    <location>
        <position position="356"/>
    </location>
    <ligand>
        <name>Mn(2+)</name>
        <dbReference type="ChEBI" id="CHEBI:29035"/>
        <label>1</label>
    </ligand>
</feature>
<dbReference type="PANTHER" id="PTHR11963">
    <property type="entry name" value="LEUCINE AMINOPEPTIDASE-RELATED"/>
    <property type="match status" value="1"/>
</dbReference>
<dbReference type="GO" id="GO:0005737">
    <property type="term" value="C:cytoplasm"/>
    <property type="evidence" value="ECO:0007669"/>
    <property type="project" value="UniProtKB-SubCell"/>
</dbReference>
<dbReference type="EC" id="3.4.11.10" evidence="7"/>
<comment type="subcellular location">
    <subcellularLocation>
        <location evidence="7">Cytoplasm</location>
    </subcellularLocation>
</comment>
<feature type="active site" evidence="7">
    <location>
        <position position="358"/>
    </location>
</feature>
<protein>
    <recommendedName>
        <fullName evidence="7">Probable cytosol aminopeptidase</fullName>
        <ecNumber evidence="7">3.4.11.1</ecNumber>
    </recommendedName>
    <alternativeName>
        <fullName evidence="7">Leucine aminopeptidase</fullName>
        <shortName evidence="7">LAP</shortName>
        <ecNumber evidence="7">3.4.11.10</ecNumber>
    </alternativeName>
    <alternativeName>
        <fullName evidence="7">Leucyl aminopeptidase</fullName>
    </alternativeName>
</protein>
<evidence type="ECO:0000259" key="8">
    <source>
        <dbReference type="PROSITE" id="PS00631"/>
    </source>
</evidence>
<keyword evidence="6 7" id="KW-0378">Hydrolase</keyword>
<reference evidence="9 10" key="1">
    <citation type="journal article" date="2016" name="Nat. Commun.">
        <title>Thousands of microbial genomes shed light on interconnected biogeochemical processes in an aquifer system.</title>
        <authorList>
            <person name="Anantharaman K."/>
            <person name="Brown C.T."/>
            <person name="Hug L.A."/>
            <person name="Sharon I."/>
            <person name="Castelle C.J."/>
            <person name="Probst A.J."/>
            <person name="Thomas B.C."/>
            <person name="Singh A."/>
            <person name="Wilkins M.J."/>
            <person name="Karaoz U."/>
            <person name="Brodie E.L."/>
            <person name="Williams K.H."/>
            <person name="Hubbard S.S."/>
            <person name="Banfield J.F."/>
        </authorList>
    </citation>
    <scope>NUCLEOTIDE SEQUENCE [LARGE SCALE GENOMIC DNA]</scope>
</reference>
<keyword evidence="7" id="KW-0479">Metal-binding</keyword>
<dbReference type="GO" id="GO:0070006">
    <property type="term" value="F:metalloaminopeptidase activity"/>
    <property type="evidence" value="ECO:0007669"/>
    <property type="project" value="InterPro"/>
</dbReference>
<evidence type="ECO:0000256" key="4">
    <source>
        <dbReference type="ARBA" id="ARBA00022438"/>
    </source>
</evidence>
<dbReference type="EC" id="3.4.11.1" evidence="7"/>
<gene>
    <name evidence="7" type="primary">pepA</name>
    <name evidence="9" type="ORF">A3K06_02370</name>
</gene>
<evidence type="ECO:0000256" key="6">
    <source>
        <dbReference type="ARBA" id="ARBA00022801"/>
    </source>
</evidence>
<dbReference type="Proteomes" id="UP000176547">
    <property type="component" value="Unassembled WGS sequence"/>
</dbReference>
<dbReference type="HAMAP" id="MF_00181">
    <property type="entry name" value="Cytosol_peptidase_M17"/>
    <property type="match status" value="1"/>
</dbReference>
<dbReference type="PANTHER" id="PTHR11963:SF23">
    <property type="entry name" value="CYTOSOL AMINOPEPTIDASE"/>
    <property type="match status" value="1"/>
</dbReference>
<dbReference type="InterPro" id="IPR008283">
    <property type="entry name" value="Peptidase_M17_N"/>
</dbReference>
<dbReference type="InterPro" id="IPR023042">
    <property type="entry name" value="Peptidase_M17_leu_NH2_pept"/>
</dbReference>
<dbReference type="PROSITE" id="PS00631">
    <property type="entry name" value="CYTOSOL_AP"/>
    <property type="match status" value="1"/>
</dbReference>
<feature type="binding site" evidence="7">
    <location>
        <position position="277"/>
    </location>
    <ligand>
        <name>Mn(2+)</name>
        <dbReference type="ChEBI" id="CHEBI:29035"/>
        <label>2</label>
    </ligand>
</feature>
<evidence type="ECO:0000313" key="10">
    <source>
        <dbReference type="Proteomes" id="UP000176547"/>
    </source>
</evidence>
<dbReference type="GO" id="GO:0030145">
    <property type="term" value="F:manganese ion binding"/>
    <property type="evidence" value="ECO:0007669"/>
    <property type="project" value="UniProtKB-UniRule"/>
</dbReference>
<dbReference type="Gene3D" id="3.40.220.10">
    <property type="entry name" value="Leucine Aminopeptidase, subunit E, domain 1"/>
    <property type="match status" value="1"/>
</dbReference>
<feature type="binding site" evidence="7">
    <location>
        <position position="277"/>
    </location>
    <ligand>
        <name>Mn(2+)</name>
        <dbReference type="ChEBI" id="CHEBI:29035"/>
        <label>1</label>
    </ligand>
</feature>
<dbReference type="Pfam" id="PF00883">
    <property type="entry name" value="Peptidase_M17"/>
    <property type="match status" value="1"/>
</dbReference>
<dbReference type="EMBL" id="MFEG01000030">
    <property type="protein sequence ID" value="OGE75413.1"/>
    <property type="molecule type" value="Genomic_DNA"/>
</dbReference>
<feature type="binding site" evidence="7">
    <location>
        <position position="295"/>
    </location>
    <ligand>
        <name>Mn(2+)</name>
        <dbReference type="ChEBI" id="CHEBI:29035"/>
        <label>2</label>
    </ligand>
</feature>
<keyword evidence="7" id="KW-0464">Manganese</keyword>
<sequence>MNLIHFTKPLSALRTPVLAVFMYEDKGRAPKVGRVLEGSLRNLRASKDFTGKFGEKKLLFLSGPIPRALLVGLGKKADVNLEKFRAAVAGAVNEMKKMPVSEAAFLLPTLPKVAERETARAWSETVLLAGYQFKHYKKRDPEESVLENILLVGGSAAIKAGVREGGILGRAACMVRDLGNHPGNVATPGHLAAHAKRLAHDYPAIKVHVLDRKEIEKEKMGALLAVAKGSDEEPRFIIMDYLPRRSSTPRLRLEEQAGRARTSAPTIVLVGKGITFDSGGISIKPSDKMEEMKFDMAGAATVMGVITAAAELRLPLNLVGLIPATENLPSGKASKPGDIVTSRSGKTIEIVNTDAEGRLVLADALDYAKKYQPDLVIDFATLTGAIVVALGDDLIGAFSNRESLLPKLQAAGKLSGEPIWPMPLYQEYEQFIKSNFADLKNIGLSKFGDAVNAALFLQNFVDYPWIHLDIAGVAWTTREKPYRPLGATGTGVRLAIEFLKNYKK</sequence>
<keyword evidence="4 7" id="KW-0031">Aminopeptidase</keyword>
<dbReference type="NCBIfam" id="NF002074">
    <property type="entry name" value="PRK00913.1-4"/>
    <property type="match status" value="1"/>
</dbReference>
<feature type="domain" description="Cytosol aminopeptidase" evidence="8">
    <location>
        <begin position="352"/>
        <end position="359"/>
    </location>
</feature>
<feature type="binding site" evidence="7">
    <location>
        <position position="356"/>
    </location>
    <ligand>
        <name>Mn(2+)</name>
        <dbReference type="ChEBI" id="CHEBI:29035"/>
        <label>2</label>
    </ligand>
</feature>
<dbReference type="AlphaFoldDB" id="A0A1F5NCU2"/>
<evidence type="ECO:0000256" key="7">
    <source>
        <dbReference type="HAMAP-Rule" id="MF_00181"/>
    </source>
</evidence>
<dbReference type="NCBIfam" id="NF002073">
    <property type="entry name" value="PRK00913.1-2"/>
    <property type="match status" value="1"/>
</dbReference>
<comment type="caution">
    <text evidence="9">The sequence shown here is derived from an EMBL/GenBank/DDBJ whole genome shotgun (WGS) entry which is preliminary data.</text>
</comment>
<comment type="catalytic activity">
    <reaction evidence="2 7">
        <text>Release of an N-terminal amino acid, preferentially leucine, but not glutamic or aspartic acids.</text>
        <dbReference type="EC" id="3.4.11.10"/>
    </reaction>
</comment>
<dbReference type="PRINTS" id="PR00481">
    <property type="entry name" value="LAMNOPPTDASE"/>
</dbReference>
<feature type="binding site" evidence="7">
    <location>
        <position position="272"/>
    </location>
    <ligand>
        <name>Mn(2+)</name>
        <dbReference type="ChEBI" id="CHEBI:29035"/>
        <label>2</label>
    </ligand>
</feature>
<comment type="function">
    <text evidence="7">Presumably involved in the processing and regular turnover of intracellular proteins. Catalyzes the removal of unsubstituted N-terminal amino acids from various peptides.</text>
</comment>
<dbReference type="SUPFAM" id="SSF52949">
    <property type="entry name" value="Macro domain-like"/>
    <property type="match status" value="1"/>
</dbReference>
<feature type="active site" evidence="7">
    <location>
        <position position="284"/>
    </location>
</feature>
<evidence type="ECO:0000256" key="1">
    <source>
        <dbReference type="ARBA" id="ARBA00000135"/>
    </source>
</evidence>
<proteinExistence type="inferred from homology"/>
<evidence type="ECO:0000256" key="2">
    <source>
        <dbReference type="ARBA" id="ARBA00000967"/>
    </source>
</evidence>
<dbReference type="SUPFAM" id="SSF53187">
    <property type="entry name" value="Zn-dependent exopeptidases"/>
    <property type="match status" value="1"/>
</dbReference>
<dbReference type="InterPro" id="IPR043472">
    <property type="entry name" value="Macro_dom-like"/>
</dbReference>
<evidence type="ECO:0000256" key="3">
    <source>
        <dbReference type="ARBA" id="ARBA00009528"/>
    </source>
</evidence>
<evidence type="ECO:0000313" key="9">
    <source>
        <dbReference type="EMBL" id="OGE75413.1"/>
    </source>
</evidence>
<dbReference type="InterPro" id="IPR011356">
    <property type="entry name" value="Leucine_aapep/pepB"/>
</dbReference>
<dbReference type="CDD" id="cd00433">
    <property type="entry name" value="Peptidase_M17"/>
    <property type="match status" value="1"/>
</dbReference>
<keyword evidence="7" id="KW-0963">Cytoplasm</keyword>
<accession>A0A1F5NCU2</accession>
<comment type="similarity">
    <text evidence="3 7">Belongs to the peptidase M17 family.</text>
</comment>
<dbReference type="GO" id="GO:0006508">
    <property type="term" value="P:proteolysis"/>
    <property type="evidence" value="ECO:0007669"/>
    <property type="project" value="UniProtKB-KW"/>
</dbReference>
<feature type="binding site" evidence="7">
    <location>
        <position position="354"/>
    </location>
    <ligand>
        <name>Mn(2+)</name>
        <dbReference type="ChEBI" id="CHEBI:29035"/>
        <label>1</label>
    </ligand>
</feature>
<dbReference type="InterPro" id="IPR000819">
    <property type="entry name" value="Peptidase_M17_C"/>
</dbReference>
<comment type="cofactor">
    <cofactor evidence="7">
        <name>Mn(2+)</name>
        <dbReference type="ChEBI" id="CHEBI:29035"/>
    </cofactor>
    <text evidence="7">Binds 2 manganese ions per subunit.</text>
</comment>
<organism evidence="9 10">
    <name type="scientific">Candidatus Doudnabacteria bacterium RIFCSPHIGHO2_01_52_17</name>
    <dbReference type="NCBI Taxonomy" id="1817820"/>
    <lineage>
        <taxon>Bacteria</taxon>
        <taxon>Candidatus Doudnaibacteriota</taxon>
    </lineage>
</organism>
<keyword evidence="5 7" id="KW-0645">Protease</keyword>
<dbReference type="Gene3D" id="3.40.630.10">
    <property type="entry name" value="Zn peptidases"/>
    <property type="match status" value="1"/>
</dbReference>
<dbReference type="Pfam" id="PF02789">
    <property type="entry name" value="Peptidase_M17_N"/>
    <property type="match status" value="1"/>
</dbReference>